<proteinExistence type="predicted"/>
<name>A0ABM5NFG0_LIBAS</name>
<protein>
    <submittedName>
        <fullName evidence="2">Uncharacterized protein</fullName>
    </submittedName>
</protein>
<keyword evidence="1" id="KW-0472">Membrane</keyword>
<evidence type="ECO:0000256" key="1">
    <source>
        <dbReference type="SAM" id="Phobius"/>
    </source>
</evidence>
<reference evidence="2 3" key="1">
    <citation type="journal article" date="2013" name="Genome Announc.">
        <title>Complete Genome Sequence of a Chinese Strain of 'Candidatus Liberibacter asiaticus'.</title>
        <authorList>
            <person name="Lin H."/>
            <person name="Han C.S."/>
            <person name="Liu B."/>
            <person name="Lou B."/>
            <person name="Bai X."/>
            <person name="Deng C."/>
            <person name="Civerolo E.L."/>
            <person name="Gupta G."/>
        </authorList>
    </citation>
    <scope>NUCLEOTIDE SEQUENCE [LARGE SCALE GENOMIC DNA]</scope>
    <source>
        <strain evidence="3">gxpsy</strain>
    </source>
</reference>
<evidence type="ECO:0000313" key="3">
    <source>
        <dbReference type="Proteomes" id="UP000011820"/>
    </source>
</evidence>
<gene>
    <name evidence="2" type="ORF">WSI_03120</name>
</gene>
<feature type="transmembrane region" description="Helical" evidence="1">
    <location>
        <begin position="46"/>
        <end position="64"/>
    </location>
</feature>
<dbReference type="EMBL" id="CP004005">
    <property type="protein sequence ID" value="AGH16994.1"/>
    <property type="molecule type" value="Genomic_DNA"/>
</dbReference>
<keyword evidence="3" id="KW-1185">Reference proteome</keyword>
<keyword evidence="1" id="KW-1133">Transmembrane helix</keyword>
<keyword evidence="1" id="KW-0812">Transmembrane</keyword>
<accession>A0ABM5NFG0</accession>
<dbReference type="Proteomes" id="UP000011820">
    <property type="component" value="Chromosome"/>
</dbReference>
<organism evidence="2 3">
    <name type="scientific">Candidatus Liberibacter asiaticus str. gxpsy</name>
    <dbReference type="NCBI Taxonomy" id="1174529"/>
    <lineage>
        <taxon>Bacteria</taxon>
        <taxon>Pseudomonadati</taxon>
        <taxon>Pseudomonadota</taxon>
        <taxon>Alphaproteobacteria</taxon>
        <taxon>Hyphomicrobiales</taxon>
        <taxon>Rhizobiaceae</taxon>
        <taxon>Liberibacter</taxon>
    </lineage>
</organism>
<feature type="transmembrane region" description="Helical" evidence="1">
    <location>
        <begin position="24"/>
        <end position="40"/>
    </location>
</feature>
<sequence>MIQIYSPISERFLFVILERMRKKLYGIFLMMWICYAAIILSVSLLALSFLSMIITVAIALVQYLRGSFVK</sequence>
<evidence type="ECO:0000313" key="2">
    <source>
        <dbReference type="EMBL" id="AGH16994.1"/>
    </source>
</evidence>